<dbReference type="AlphaFoldDB" id="A0A4R3YKF5"/>
<dbReference type="PANTHER" id="PTHR34219">
    <property type="entry name" value="IRON-REGULATED INNER MEMBRANE PROTEIN-RELATED"/>
    <property type="match status" value="1"/>
</dbReference>
<reference evidence="2 3" key="1">
    <citation type="submission" date="2019-03" db="EMBL/GenBank/DDBJ databases">
        <title>Above-ground endophytic microbial communities from plants in different locations in the United States.</title>
        <authorList>
            <person name="Frank C."/>
        </authorList>
    </citation>
    <scope>NUCLEOTIDE SEQUENCE [LARGE SCALE GENOMIC DNA]</scope>
    <source>
        <strain evidence="2 3">LP_13_YM</strain>
    </source>
</reference>
<accession>A0A4R3YKF5</accession>
<protein>
    <submittedName>
        <fullName evidence="2">Putative iron-regulated membrane protein</fullName>
    </submittedName>
</protein>
<feature type="transmembrane region" description="Helical" evidence="1">
    <location>
        <begin position="187"/>
        <end position="206"/>
    </location>
</feature>
<feature type="transmembrane region" description="Helical" evidence="1">
    <location>
        <begin position="333"/>
        <end position="356"/>
    </location>
</feature>
<dbReference type="RefSeq" id="WP_165973623.1">
    <property type="nucleotide sequence ID" value="NZ_SMCS01000006.1"/>
</dbReference>
<evidence type="ECO:0000313" key="2">
    <source>
        <dbReference type="EMBL" id="TCV92746.1"/>
    </source>
</evidence>
<organism evidence="2 3">
    <name type="scientific">Luteibacter rhizovicinus</name>
    <dbReference type="NCBI Taxonomy" id="242606"/>
    <lineage>
        <taxon>Bacteria</taxon>
        <taxon>Pseudomonadati</taxon>
        <taxon>Pseudomonadota</taxon>
        <taxon>Gammaproteobacteria</taxon>
        <taxon>Lysobacterales</taxon>
        <taxon>Rhodanobacteraceae</taxon>
        <taxon>Luteibacter</taxon>
    </lineage>
</organism>
<name>A0A4R3YKF5_9GAMM</name>
<keyword evidence="1" id="KW-0472">Membrane</keyword>
<evidence type="ECO:0000256" key="1">
    <source>
        <dbReference type="SAM" id="Phobius"/>
    </source>
</evidence>
<keyword evidence="3" id="KW-1185">Reference proteome</keyword>
<evidence type="ECO:0000313" key="3">
    <source>
        <dbReference type="Proteomes" id="UP000295645"/>
    </source>
</evidence>
<keyword evidence="1" id="KW-1133">Transmembrane helix</keyword>
<proteinExistence type="predicted"/>
<gene>
    <name evidence="2" type="ORF">EC912_10684</name>
</gene>
<dbReference type="Proteomes" id="UP000295645">
    <property type="component" value="Unassembled WGS sequence"/>
</dbReference>
<dbReference type="Pfam" id="PF03929">
    <property type="entry name" value="PepSY_TM"/>
    <property type="match status" value="1"/>
</dbReference>
<dbReference type="InterPro" id="IPR005625">
    <property type="entry name" value="PepSY-ass_TM"/>
</dbReference>
<feature type="transmembrane region" description="Helical" evidence="1">
    <location>
        <begin position="146"/>
        <end position="166"/>
    </location>
</feature>
<sequence>MTRSGTAHRSPRRARTLLKTLHLWLGLSLGVVLALVALSGSVLLFEDQLVVAGHPELTGHAVPDPTTQGRALQHILGSPDGSALRSISPPDEALPVWDGGLKGGDHVYFDAATGEPVLRRKASGDGLLILKDWHTHLLSGPVGETILGVVAWAGLFMLLSGVWLYWPGRRRALTHLRPHPRPAILRWASWHRFVGVVAFPLLLVMLGTGTTMAYRGAVRAGLVSAFGEPAPRKPPPVPSSTSLVDWPAVLNAAHAAAPDAEITRIMLPVRDGAALVLRIRRPGEWNIAGRSTLWIDAPDARVIGGEDATRLGTGGTLANTLFPIHTAAVGGTLWRVVACITGVLPMFLMVTGFLFWRARRNRPPAMRTT</sequence>
<dbReference type="EMBL" id="SMCS01000006">
    <property type="protein sequence ID" value="TCV92746.1"/>
    <property type="molecule type" value="Genomic_DNA"/>
</dbReference>
<comment type="caution">
    <text evidence="2">The sequence shown here is derived from an EMBL/GenBank/DDBJ whole genome shotgun (WGS) entry which is preliminary data.</text>
</comment>
<dbReference type="PANTHER" id="PTHR34219:SF6">
    <property type="entry name" value="BLR3280 PROTEIN"/>
    <property type="match status" value="1"/>
</dbReference>
<feature type="transmembrane region" description="Helical" evidence="1">
    <location>
        <begin position="21"/>
        <end position="45"/>
    </location>
</feature>
<keyword evidence="1" id="KW-0812">Transmembrane</keyword>